<dbReference type="InterPro" id="IPR003661">
    <property type="entry name" value="HisK_dim/P_dom"/>
</dbReference>
<evidence type="ECO:0000313" key="3">
    <source>
        <dbReference type="EMBL" id="KGF96015.1"/>
    </source>
</evidence>
<dbReference type="EMBL" id="JNAL01000010">
    <property type="protein sequence ID" value="KGF96015.1"/>
    <property type="molecule type" value="Genomic_DNA"/>
</dbReference>
<dbReference type="Gene3D" id="1.10.287.130">
    <property type="match status" value="1"/>
</dbReference>
<dbReference type="Proteomes" id="UP000030355">
    <property type="component" value="Unassembled WGS sequence"/>
</dbReference>
<dbReference type="AlphaFoldDB" id="A0A0A2A370"/>
<comment type="caution">
    <text evidence="3">The sequence shown here is derived from an EMBL/GenBank/DDBJ whole genome shotgun (WGS) entry which is preliminary data.</text>
</comment>
<dbReference type="Gene3D" id="3.30.565.10">
    <property type="entry name" value="Histidine kinase-like ATPase, C-terminal domain"/>
    <property type="match status" value="1"/>
</dbReference>
<dbReference type="eggNOG" id="COG2205">
    <property type="taxonomic scope" value="Bacteria"/>
</dbReference>
<evidence type="ECO:0000256" key="1">
    <source>
        <dbReference type="ARBA" id="ARBA00000085"/>
    </source>
</evidence>
<dbReference type="InterPro" id="IPR036890">
    <property type="entry name" value="HATPase_C_sf"/>
</dbReference>
<protein>
    <recommendedName>
        <fullName evidence="2">histidine kinase</fullName>
        <ecNumber evidence="2">2.7.13.3</ecNumber>
    </recommendedName>
</protein>
<dbReference type="InterPro" id="IPR036097">
    <property type="entry name" value="HisK_dim/P_sf"/>
</dbReference>
<dbReference type="SUPFAM" id="SSF47384">
    <property type="entry name" value="Homodimeric domain of signal transducing histidine kinase"/>
    <property type="match status" value="1"/>
</dbReference>
<dbReference type="OrthoDB" id="537027at2"/>
<evidence type="ECO:0000256" key="2">
    <source>
        <dbReference type="ARBA" id="ARBA00012438"/>
    </source>
</evidence>
<dbReference type="EC" id="2.7.13.3" evidence="2"/>
<sequence length="454" mass="51881">MKSQITIKKIQDLLMEGVQTIYVDDDTSRRMWWASLEVIQKDFLSKNFKYGGVWVASPLPAFNDKKFLNQLHGWLWSPEGFPYFQNENAGFLPVNNSDKIKKDLDLVSNYKVLNLSQEDGYEPFLMIITPNFQCILSIVGEKDKKILLIKCDEESLKLSIELMHAKLNQENYDEGVKFRNAINNLGNLNINIQFEKLFWPMLSAKLANIAPNHNIKNSFKNDQKNVQITEAKLLRAISHEVRTPLATIRTLISSTLKKYKMDESMKNRLMQIDNECNEQIDRFGLIFNAAELVSNEVPTQNNLAKINLAEIFKKLAPLWNKQLNRRGIFLKIDIPNQLPQILSDSEKLELMLSGLIDKNTRGLKEGSTLILELRPAGQKLKLQLKVQKLDSNNKEIQKREKGSDLGPVLNWNPQTGSLQLSQNATQKLLASLGGHVTQRRDTGLTVFFPISDSN</sequence>
<name>A0A0A2A370_PROMR</name>
<evidence type="ECO:0000313" key="4">
    <source>
        <dbReference type="Proteomes" id="UP000030355"/>
    </source>
</evidence>
<keyword evidence="3" id="KW-0418">Kinase</keyword>
<proteinExistence type="predicted"/>
<accession>A0A0A2A370</accession>
<comment type="catalytic activity">
    <reaction evidence="1">
        <text>ATP + protein L-histidine = ADP + protein N-phospho-L-histidine.</text>
        <dbReference type="EC" id="2.7.13.3"/>
    </reaction>
</comment>
<dbReference type="RefSeq" id="WP_032521961.1">
    <property type="nucleotide sequence ID" value="NZ_CP138977.1"/>
</dbReference>
<gene>
    <name evidence="3" type="ORF">EU95_0809</name>
</gene>
<dbReference type="GO" id="GO:0000155">
    <property type="term" value="F:phosphorelay sensor kinase activity"/>
    <property type="evidence" value="ECO:0007669"/>
    <property type="project" value="InterPro"/>
</dbReference>
<keyword evidence="3" id="KW-0808">Transferase</keyword>
<dbReference type="CDD" id="cd00082">
    <property type="entry name" value="HisKA"/>
    <property type="match status" value="1"/>
</dbReference>
<dbReference type="STRING" id="93057.EU95_0809"/>
<reference evidence="4" key="1">
    <citation type="journal article" date="2014" name="Sci. Data">
        <title>Genomes of diverse isolates of the marine cyanobacterium Prochlorococcus.</title>
        <authorList>
            <person name="Biller S."/>
            <person name="Berube P."/>
            <person name="Thompson J."/>
            <person name="Kelly L."/>
            <person name="Roggensack S."/>
            <person name="Awad L."/>
            <person name="Roache-Johnson K."/>
            <person name="Ding H."/>
            <person name="Giovannoni S.J."/>
            <person name="Moore L.R."/>
            <person name="Chisholm S.W."/>
        </authorList>
    </citation>
    <scope>NUCLEOTIDE SEQUENCE [LARGE SCALE GENOMIC DNA]</scope>
    <source>
        <strain evidence="4">MIT 9201</strain>
    </source>
</reference>
<organism evidence="3 4">
    <name type="scientific">Prochlorococcus marinus str. MIT 9201</name>
    <dbReference type="NCBI Taxonomy" id="93057"/>
    <lineage>
        <taxon>Bacteria</taxon>
        <taxon>Bacillati</taxon>
        <taxon>Cyanobacteriota</taxon>
        <taxon>Cyanophyceae</taxon>
        <taxon>Synechococcales</taxon>
        <taxon>Prochlorococcaceae</taxon>
        <taxon>Prochlorococcus</taxon>
    </lineage>
</organism>